<sequence length="287" mass="33787">MLMSDSHRCWAVTTTTSRIQPFPHTGRTSRQTRRPHYRGRSLNYFQHAKAAVERSREHQDEKRAQRRAKKGLEKKTKQGGEEVMLSIPYDLHSLVSRFYPKLHLEDSRSRSRRDDRARKEKGIKDKARWTVSHVACVLRRGISSMTAYLDRLLRPLAVRWSLFFPRALHRDFSNLGYWEAGKENKSMPAHMRTRMIMIMLRYTYLWRRKGWSPRGCDSDPHNVCVMTFDTGEGYPPSSTLSPALKMRSASEVDQVWRQHLCIVITPKYPVTALALIRFRAHTRYSRR</sequence>
<evidence type="ECO:0000313" key="3">
    <source>
        <dbReference type="Proteomes" id="UP000735302"/>
    </source>
</evidence>
<feature type="region of interest" description="Disordered" evidence="1">
    <location>
        <begin position="19"/>
        <end position="79"/>
    </location>
</feature>
<proteinExistence type="predicted"/>
<gene>
    <name evidence="2" type="ORF">PoB_004501400</name>
</gene>
<dbReference type="AlphaFoldDB" id="A0AAV4BJL1"/>
<name>A0AAV4BJL1_9GAST</name>
<evidence type="ECO:0000256" key="1">
    <source>
        <dbReference type="SAM" id="MobiDB-lite"/>
    </source>
</evidence>
<feature type="compositionally biased region" description="Basic and acidic residues" evidence="1">
    <location>
        <begin position="70"/>
        <end position="79"/>
    </location>
</feature>
<accession>A0AAV4BJL1</accession>
<feature type="compositionally biased region" description="Basic residues" evidence="1">
    <location>
        <begin position="30"/>
        <end position="39"/>
    </location>
</feature>
<feature type="compositionally biased region" description="Basic and acidic residues" evidence="1">
    <location>
        <begin position="50"/>
        <end position="63"/>
    </location>
</feature>
<dbReference type="EMBL" id="BLXT01004960">
    <property type="protein sequence ID" value="GFO18509.1"/>
    <property type="molecule type" value="Genomic_DNA"/>
</dbReference>
<reference evidence="2 3" key="1">
    <citation type="journal article" date="2021" name="Elife">
        <title>Chloroplast acquisition without the gene transfer in kleptoplastic sea slugs, Plakobranchus ocellatus.</title>
        <authorList>
            <person name="Maeda T."/>
            <person name="Takahashi S."/>
            <person name="Yoshida T."/>
            <person name="Shimamura S."/>
            <person name="Takaki Y."/>
            <person name="Nagai Y."/>
            <person name="Toyoda A."/>
            <person name="Suzuki Y."/>
            <person name="Arimoto A."/>
            <person name="Ishii H."/>
            <person name="Satoh N."/>
            <person name="Nishiyama T."/>
            <person name="Hasebe M."/>
            <person name="Maruyama T."/>
            <person name="Minagawa J."/>
            <person name="Obokata J."/>
            <person name="Shigenobu S."/>
        </authorList>
    </citation>
    <scope>NUCLEOTIDE SEQUENCE [LARGE SCALE GENOMIC DNA]</scope>
</reference>
<comment type="caution">
    <text evidence="2">The sequence shown here is derived from an EMBL/GenBank/DDBJ whole genome shotgun (WGS) entry which is preliminary data.</text>
</comment>
<protein>
    <submittedName>
        <fullName evidence="2">Uncharacterized protein</fullName>
    </submittedName>
</protein>
<organism evidence="2 3">
    <name type="scientific">Plakobranchus ocellatus</name>
    <dbReference type="NCBI Taxonomy" id="259542"/>
    <lineage>
        <taxon>Eukaryota</taxon>
        <taxon>Metazoa</taxon>
        <taxon>Spiralia</taxon>
        <taxon>Lophotrochozoa</taxon>
        <taxon>Mollusca</taxon>
        <taxon>Gastropoda</taxon>
        <taxon>Heterobranchia</taxon>
        <taxon>Euthyneura</taxon>
        <taxon>Panpulmonata</taxon>
        <taxon>Sacoglossa</taxon>
        <taxon>Placobranchoidea</taxon>
        <taxon>Plakobranchidae</taxon>
        <taxon>Plakobranchus</taxon>
    </lineage>
</organism>
<dbReference type="Proteomes" id="UP000735302">
    <property type="component" value="Unassembled WGS sequence"/>
</dbReference>
<evidence type="ECO:0000313" key="2">
    <source>
        <dbReference type="EMBL" id="GFO18509.1"/>
    </source>
</evidence>
<keyword evidence="3" id="KW-1185">Reference proteome</keyword>